<dbReference type="Proteomes" id="UP000823736">
    <property type="component" value="Unassembled WGS sequence"/>
</dbReference>
<dbReference type="AlphaFoldDB" id="A0A8T4GUT8"/>
<protein>
    <submittedName>
        <fullName evidence="2">Uncharacterized protein</fullName>
    </submittedName>
</protein>
<evidence type="ECO:0000313" key="3">
    <source>
        <dbReference type="Proteomes" id="UP000823736"/>
    </source>
</evidence>
<dbReference type="EMBL" id="JAGGLC010000002">
    <property type="protein sequence ID" value="MBP1986639.1"/>
    <property type="molecule type" value="Genomic_DNA"/>
</dbReference>
<proteinExistence type="predicted"/>
<dbReference type="RefSeq" id="WP_209490931.1">
    <property type="nucleotide sequence ID" value="NZ_JAGGLC010000002.1"/>
</dbReference>
<organism evidence="2 3">
    <name type="scientific">Halolamina salifodinae</name>
    <dbReference type="NCBI Taxonomy" id="1202767"/>
    <lineage>
        <taxon>Archaea</taxon>
        <taxon>Methanobacteriati</taxon>
        <taxon>Methanobacteriota</taxon>
        <taxon>Stenosarchaea group</taxon>
        <taxon>Halobacteria</taxon>
        <taxon>Halobacteriales</taxon>
        <taxon>Haloferacaceae</taxon>
    </lineage>
</organism>
<reference evidence="2" key="1">
    <citation type="submission" date="2021-03" db="EMBL/GenBank/DDBJ databases">
        <title>Genomic Encyclopedia of Type Strains, Phase IV (KMG-IV): sequencing the most valuable type-strain genomes for metagenomic binning, comparative biology and taxonomic classification.</title>
        <authorList>
            <person name="Goeker M."/>
        </authorList>
    </citation>
    <scope>NUCLEOTIDE SEQUENCE</scope>
    <source>
        <strain evidence="2">DSM 26232</strain>
    </source>
</reference>
<evidence type="ECO:0000313" key="2">
    <source>
        <dbReference type="EMBL" id="MBP1986639.1"/>
    </source>
</evidence>
<feature type="compositionally biased region" description="Basic and acidic residues" evidence="1">
    <location>
        <begin position="12"/>
        <end position="30"/>
    </location>
</feature>
<sequence>MEVWLARHPQRRGTDEALRDEPAATHEAATHELAATHAGTSDAARPRRGVDDAYGRSPADPSEQ</sequence>
<keyword evidence="3" id="KW-1185">Reference proteome</keyword>
<name>A0A8T4GUT8_9EURY</name>
<gene>
    <name evidence="2" type="ORF">J2753_001133</name>
</gene>
<evidence type="ECO:0000256" key="1">
    <source>
        <dbReference type="SAM" id="MobiDB-lite"/>
    </source>
</evidence>
<accession>A0A8T4GUT8</accession>
<comment type="caution">
    <text evidence="2">The sequence shown here is derived from an EMBL/GenBank/DDBJ whole genome shotgun (WGS) entry which is preliminary data.</text>
</comment>
<feature type="compositionally biased region" description="Basic and acidic residues" evidence="1">
    <location>
        <begin position="44"/>
        <end position="54"/>
    </location>
</feature>
<feature type="region of interest" description="Disordered" evidence="1">
    <location>
        <begin position="1"/>
        <end position="64"/>
    </location>
</feature>